<feature type="signal peptide" evidence="1">
    <location>
        <begin position="1"/>
        <end position="18"/>
    </location>
</feature>
<dbReference type="EMBL" id="KV442098">
    <property type="protein sequence ID" value="OAQ24246.1"/>
    <property type="molecule type" value="Genomic_DNA"/>
</dbReference>
<protein>
    <submittedName>
        <fullName evidence="2">Uncharacterized protein</fullName>
    </submittedName>
</protein>
<dbReference type="OrthoDB" id="2405250at2759"/>
<evidence type="ECO:0000256" key="1">
    <source>
        <dbReference type="SAM" id="SignalP"/>
    </source>
</evidence>
<feature type="chain" id="PRO_5008275964" evidence="1">
    <location>
        <begin position="19"/>
        <end position="140"/>
    </location>
</feature>
<name>A0A197JIB2_9FUNG</name>
<organism evidence="2 3">
    <name type="scientific">Linnemannia elongata AG-77</name>
    <dbReference type="NCBI Taxonomy" id="1314771"/>
    <lineage>
        <taxon>Eukaryota</taxon>
        <taxon>Fungi</taxon>
        <taxon>Fungi incertae sedis</taxon>
        <taxon>Mucoromycota</taxon>
        <taxon>Mortierellomycotina</taxon>
        <taxon>Mortierellomycetes</taxon>
        <taxon>Mortierellales</taxon>
        <taxon>Mortierellaceae</taxon>
        <taxon>Linnemannia</taxon>
    </lineage>
</organism>
<gene>
    <name evidence="2" type="ORF">K457DRAFT_902830</name>
</gene>
<evidence type="ECO:0000313" key="2">
    <source>
        <dbReference type="EMBL" id="OAQ24246.1"/>
    </source>
</evidence>
<sequence>MHFKSTIIAALLIGLTLAAPAPVADLAAEPQAAPGESQRVEPVDLGVIGDVIWPQAFSRQCNSLFKITTTLDKQLAHAKSKNGYVCSAAQNAIIAKPASCPPLNIILNIVWPIAFAQHEALTARIAAQTECLGAYQGRYC</sequence>
<evidence type="ECO:0000313" key="3">
    <source>
        <dbReference type="Proteomes" id="UP000078512"/>
    </source>
</evidence>
<proteinExistence type="predicted"/>
<keyword evidence="3" id="KW-1185">Reference proteome</keyword>
<keyword evidence="1" id="KW-0732">Signal</keyword>
<dbReference type="AlphaFoldDB" id="A0A197JIB2"/>
<reference evidence="2 3" key="1">
    <citation type="submission" date="2016-05" db="EMBL/GenBank/DDBJ databases">
        <title>Genome sequencing reveals origins of a unique bacterial endosymbiosis in the earliest lineages of terrestrial Fungi.</title>
        <authorList>
            <consortium name="DOE Joint Genome Institute"/>
            <person name="Uehling J."/>
            <person name="Gryganskyi A."/>
            <person name="Hameed K."/>
            <person name="Tschaplinski T."/>
            <person name="Misztal P."/>
            <person name="Wu S."/>
            <person name="Desiro A."/>
            <person name="Vande Pol N."/>
            <person name="Du Z.-Y."/>
            <person name="Zienkiewicz A."/>
            <person name="Zienkiewicz K."/>
            <person name="Morin E."/>
            <person name="Tisserant E."/>
            <person name="Splivallo R."/>
            <person name="Hainaut M."/>
            <person name="Henrissat B."/>
            <person name="Ohm R."/>
            <person name="Kuo A."/>
            <person name="Yan J."/>
            <person name="Lipzen A."/>
            <person name="Nolan M."/>
            <person name="Labutti K."/>
            <person name="Barry K."/>
            <person name="Goldstein A."/>
            <person name="Labbe J."/>
            <person name="Schadt C."/>
            <person name="Tuskan G."/>
            <person name="Grigoriev I."/>
            <person name="Martin F."/>
            <person name="Vilgalys R."/>
            <person name="Bonito G."/>
        </authorList>
    </citation>
    <scope>NUCLEOTIDE SEQUENCE [LARGE SCALE GENOMIC DNA]</scope>
    <source>
        <strain evidence="2 3">AG-77</strain>
    </source>
</reference>
<dbReference type="Proteomes" id="UP000078512">
    <property type="component" value="Unassembled WGS sequence"/>
</dbReference>
<accession>A0A197JIB2</accession>